<feature type="domain" description="Auxin response factor" evidence="6">
    <location>
        <begin position="227"/>
        <end position="301"/>
    </location>
</feature>
<proteinExistence type="predicted"/>
<evidence type="ECO:0000313" key="7">
    <source>
        <dbReference type="EMBL" id="KAE8724122.1"/>
    </source>
</evidence>
<keyword evidence="4" id="KW-0804">Transcription</keyword>
<dbReference type="Pfam" id="PF06507">
    <property type="entry name" value="ARF_AD"/>
    <property type="match status" value="1"/>
</dbReference>
<dbReference type="EMBL" id="VEPZ02000484">
    <property type="protein sequence ID" value="KAE8724122.1"/>
    <property type="molecule type" value="Genomic_DNA"/>
</dbReference>
<comment type="subcellular location">
    <subcellularLocation>
        <location evidence="1">Nucleus</location>
    </subcellularLocation>
</comment>
<keyword evidence="8" id="KW-1185">Reference proteome</keyword>
<gene>
    <name evidence="7" type="ORF">F3Y22_tig00010871pilonHSYRG00005</name>
</gene>
<evidence type="ECO:0000256" key="4">
    <source>
        <dbReference type="ARBA" id="ARBA00023163"/>
    </source>
</evidence>
<dbReference type="InterPro" id="IPR015300">
    <property type="entry name" value="DNA-bd_pseudobarrel_sf"/>
</dbReference>
<dbReference type="AlphaFoldDB" id="A0A6A3CAA3"/>
<sequence>MDSKDKPKEMKKCLDSQLWHACAGGMVQMPSVNSKAFYFPQGRKHACGSVDFRHCPRIPAYVLCRVAAVKFIVDPKTDEVFAKIKLIPVNNNDHDFEEEGIIGINGNGTREKPVSFAKTLTQHVYRGTPRRYLLTTGWSTFVNHKKLVPADSIIFFRVENGDHCIAFLREHESKLMRNGNNNGVGSNCNLMGKRKVRPEKVIEAATRAYNGQQFEVVYYPWASTSEFCVKASLVKAALQIRWCSGMRFKMAFETDDSSRISWFMGTISSVHVVDPFRWPDSPWRLLQVTWDEPNFLQNVKRDGFKHTCLERNPVPEQSKNKDRTKARLRTNYGPLGHSGSSEQSVVLQDIVVLRDKYSVPLEGIIRVVVTT</sequence>
<keyword evidence="5" id="KW-0539">Nucleus</keyword>
<reference evidence="7" key="1">
    <citation type="submission" date="2019-09" db="EMBL/GenBank/DDBJ databases">
        <title>Draft genome information of white flower Hibiscus syriacus.</title>
        <authorList>
            <person name="Kim Y.-M."/>
        </authorList>
    </citation>
    <scope>NUCLEOTIDE SEQUENCE [LARGE SCALE GENOMIC DNA]</scope>
    <source>
        <strain evidence="7">YM2019G1</strain>
    </source>
</reference>
<dbReference type="GO" id="GO:0003677">
    <property type="term" value="F:DNA binding"/>
    <property type="evidence" value="ECO:0007669"/>
    <property type="project" value="UniProtKB-KW"/>
</dbReference>
<evidence type="ECO:0000256" key="1">
    <source>
        <dbReference type="ARBA" id="ARBA00004123"/>
    </source>
</evidence>
<accession>A0A6A3CAA3</accession>
<dbReference type="PANTHER" id="PTHR31384">
    <property type="entry name" value="AUXIN RESPONSE FACTOR 4-RELATED"/>
    <property type="match status" value="1"/>
</dbReference>
<keyword evidence="3" id="KW-0238">DNA-binding</keyword>
<dbReference type="Gene3D" id="2.40.330.10">
    <property type="entry name" value="DNA-binding pseudobarrel domain"/>
    <property type="match status" value="1"/>
</dbReference>
<evidence type="ECO:0000256" key="2">
    <source>
        <dbReference type="ARBA" id="ARBA00023015"/>
    </source>
</evidence>
<evidence type="ECO:0000259" key="6">
    <source>
        <dbReference type="Pfam" id="PF06507"/>
    </source>
</evidence>
<dbReference type="SUPFAM" id="SSF101936">
    <property type="entry name" value="DNA-binding pseudobarrel domain"/>
    <property type="match status" value="1"/>
</dbReference>
<evidence type="ECO:0000313" key="8">
    <source>
        <dbReference type="Proteomes" id="UP000436088"/>
    </source>
</evidence>
<evidence type="ECO:0000256" key="5">
    <source>
        <dbReference type="ARBA" id="ARBA00023242"/>
    </source>
</evidence>
<dbReference type="InterPro" id="IPR010525">
    <property type="entry name" value="ARF_dom"/>
</dbReference>
<organism evidence="7 8">
    <name type="scientific">Hibiscus syriacus</name>
    <name type="common">Rose of Sharon</name>
    <dbReference type="NCBI Taxonomy" id="106335"/>
    <lineage>
        <taxon>Eukaryota</taxon>
        <taxon>Viridiplantae</taxon>
        <taxon>Streptophyta</taxon>
        <taxon>Embryophyta</taxon>
        <taxon>Tracheophyta</taxon>
        <taxon>Spermatophyta</taxon>
        <taxon>Magnoliopsida</taxon>
        <taxon>eudicotyledons</taxon>
        <taxon>Gunneridae</taxon>
        <taxon>Pentapetalae</taxon>
        <taxon>rosids</taxon>
        <taxon>malvids</taxon>
        <taxon>Malvales</taxon>
        <taxon>Malvaceae</taxon>
        <taxon>Malvoideae</taxon>
        <taxon>Hibiscus</taxon>
    </lineage>
</organism>
<dbReference type="GO" id="GO:0009725">
    <property type="term" value="P:response to hormone"/>
    <property type="evidence" value="ECO:0007669"/>
    <property type="project" value="InterPro"/>
</dbReference>
<comment type="caution">
    <text evidence="7">The sequence shown here is derived from an EMBL/GenBank/DDBJ whole genome shotgun (WGS) entry which is preliminary data.</text>
</comment>
<keyword evidence="2" id="KW-0805">Transcription regulation</keyword>
<evidence type="ECO:0000256" key="3">
    <source>
        <dbReference type="ARBA" id="ARBA00023125"/>
    </source>
</evidence>
<dbReference type="GO" id="GO:0006355">
    <property type="term" value="P:regulation of DNA-templated transcription"/>
    <property type="evidence" value="ECO:0007669"/>
    <property type="project" value="InterPro"/>
</dbReference>
<protein>
    <submittedName>
        <fullName evidence="7">Auxin response factor 10</fullName>
    </submittedName>
</protein>
<dbReference type="PANTHER" id="PTHR31384:SF39">
    <property type="entry name" value="AUXIN RESPONSE FACTOR"/>
    <property type="match status" value="1"/>
</dbReference>
<dbReference type="Proteomes" id="UP000436088">
    <property type="component" value="Unassembled WGS sequence"/>
</dbReference>
<dbReference type="Gene3D" id="2.30.30.1040">
    <property type="match status" value="1"/>
</dbReference>
<dbReference type="InterPro" id="IPR044835">
    <property type="entry name" value="ARF_plant"/>
</dbReference>
<name>A0A6A3CAA3_HIBSY</name>
<dbReference type="GO" id="GO:0005634">
    <property type="term" value="C:nucleus"/>
    <property type="evidence" value="ECO:0007669"/>
    <property type="project" value="UniProtKB-SubCell"/>
</dbReference>